<dbReference type="AlphaFoldDB" id="A0A645CIN4"/>
<gene>
    <name evidence="3" type="ORF">SDC9_123772</name>
</gene>
<evidence type="ECO:0000256" key="1">
    <source>
        <dbReference type="SAM" id="Phobius"/>
    </source>
</evidence>
<proteinExistence type="predicted"/>
<feature type="transmembrane region" description="Helical" evidence="1">
    <location>
        <begin position="40"/>
        <end position="59"/>
    </location>
</feature>
<dbReference type="Pfam" id="PF00892">
    <property type="entry name" value="EamA"/>
    <property type="match status" value="1"/>
</dbReference>
<accession>A0A645CIN4</accession>
<name>A0A645CIN4_9ZZZZ</name>
<dbReference type="InterPro" id="IPR000620">
    <property type="entry name" value="EamA_dom"/>
</dbReference>
<dbReference type="InterPro" id="IPR037185">
    <property type="entry name" value="EmrE-like"/>
</dbReference>
<evidence type="ECO:0000313" key="3">
    <source>
        <dbReference type="EMBL" id="MPM76773.1"/>
    </source>
</evidence>
<organism evidence="3">
    <name type="scientific">bioreactor metagenome</name>
    <dbReference type="NCBI Taxonomy" id="1076179"/>
    <lineage>
        <taxon>unclassified sequences</taxon>
        <taxon>metagenomes</taxon>
        <taxon>ecological metagenomes</taxon>
    </lineage>
</organism>
<dbReference type="GO" id="GO:0016020">
    <property type="term" value="C:membrane"/>
    <property type="evidence" value="ECO:0007669"/>
    <property type="project" value="InterPro"/>
</dbReference>
<protein>
    <recommendedName>
        <fullName evidence="2">EamA domain-containing protein</fullName>
    </recommendedName>
</protein>
<sequence>MTKRTSGTLMVLVSAAGFATLAIFVKYAYAASVNTVTMLTGRFLLAALVLWAVVIARKIPIVTDKLIVIKLCLMGVFGYCVMSMMFASSLYYLPASLSAMLLYAYPALVSIIAFAIGDEIFSWNKGILL</sequence>
<dbReference type="EMBL" id="VSSQ01027493">
    <property type="protein sequence ID" value="MPM76773.1"/>
    <property type="molecule type" value="Genomic_DNA"/>
</dbReference>
<comment type="caution">
    <text evidence="3">The sequence shown here is derived from an EMBL/GenBank/DDBJ whole genome shotgun (WGS) entry which is preliminary data.</text>
</comment>
<dbReference type="SUPFAM" id="SSF103481">
    <property type="entry name" value="Multidrug resistance efflux transporter EmrE"/>
    <property type="match status" value="1"/>
</dbReference>
<keyword evidence="1" id="KW-1133">Transmembrane helix</keyword>
<feature type="domain" description="EamA" evidence="2">
    <location>
        <begin position="6"/>
        <end position="127"/>
    </location>
</feature>
<reference evidence="3" key="1">
    <citation type="submission" date="2019-08" db="EMBL/GenBank/DDBJ databases">
        <authorList>
            <person name="Kucharzyk K."/>
            <person name="Murdoch R.W."/>
            <person name="Higgins S."/>
            <person name="Loffler F."/>
        </authorList>
    </citation>
    <scope>NUCLEOTIDE SEQUENCE</scope>
</reference>
<keyword evidence="1" id="KW-0812">Transmembrane</keyword>
<evidence type="ECO:0000259" key="2">
    <source>
        <dbReference type="Pfam" id="PF00892"/>
    </source>
</evidence>
<feature type="transmembrane region" description="Helical" evidence="1">
    <location>
        <begin position="71"/>
        <end position="93"/>
    </location>
</feature>
<keyword evidence="1" id="KW-0472">Membrane</keyword>
<feature type="transmembrane region" description="Helical" evidence="1">
    <location>
        <begin position="99"/>
        <end position="117"/>
    </location>
</feature>